<dbReference type="EMBL" id="JAEKOZ010000020">
    <property type="protein sequence ID" value="MBJ3810834.1"/>
    <property type="molecule type" value="Genomic_DNA"/>
</dbReference>
<name>A0ABS0XCE9_9ACTN</name>
<proteinExistence type="predicted"/>
<reference evidence="2 3" key="1">
    <citation type="submission" date="2020-12" db="EMBL/GenBank/DDBJ databases">
        <title>Streptomyces typhae sp. nov., a novel endophytic actinomycete isolated from the root of cattail pollen (Typha angustifolia L.).</title>
        <authorList>
            <person name="Peng C."/>
            <person name="Liu C."/>
        </authorList>
    </citation>
    <scope>NUCLEOTIDE SEQUENCE [LARGE SCALE GENOMIC DNA]</scope>
    <source>
        <strain evidence="2 3">JCM 4753</strain>
    </source>
</reference>
<feature type="domain" description="Hemerythrin-like" evidence="1">
    <location>
        <begin position="9"/>
        <end position="138"/>
    </location>
</feature>
<dbReference type="Gene3D" id="1.20.120.520">
    <property type="entry name" value="nmb1532 protein domain like"/>
    <property type="match status" value="1"/>
</dbReference>
<dbReference type="CDD" id="cd12108">
    <property type="entry name" value="Hr-like"/>
    <property type="match status" value="1"/>
</dbReference>
<dbReference type="InterPro" id="IPR012312">
    <property type="entry name" value="Hemerythrin-like"/>
</dbReference>
<dbReference type="Proteomes" id="UP000634780">
    <property type="component" value="Unassembled WGS sequence"/>
</dbReference>
<evidence type="ECO:0000259" key="1">
    <source>
        <dbReference type="Pfam" id="PF01814"/>
    </source>
</evidence>
<sequence>MSDAIDLTAMYVMHDALRRELAHLDRVTTTADHDPCRVLATAAGWQLFKKALHAHHTAEDDALWPPLRHRLAGRPKDLVVLEVMEAEHAVIAPVIDAIDATLADPAADALRLGQLTDALACGLAGHLSHEEDAAVPLIRRALTAEQWGHFDQVHAQRIGRDTPLLLPWLLDGADEPTVAKVLAPLPAPTCAAYTARWVPAYTALDRWSAGTAV</sequence>
<organism evidence="2 3">
    <name type="scientific">Streptomyces flavofungini</name>
    <dbReference type="NCBI Taxonomy" id="68200"/>
    <lineage>
        <taxon>Bacteria</taxon>
        <taxon>Bacillati</taxon>
        <taxon>Actinomycetota</taxon>
        <taxon>Actinomycetes</taxon>
        <taxon>Kitasatosporales</taxon>
        <taxon>Streptomycetaceae</taxon>
        <taxon>Streptomyces</taxon>
    </lineage>
</organism>
<comment type="caution">
    <text evidence="2">The sequence shown here is derived from an EMBL/GenBank/DDBJ whole genome shotgun (WGS) entry which is preliminary data.</text>
</comment>
<gene>
    <name evidence="2" type="ORF">JGB26_27690</name>
</gene>
<protein>
    <submittedName>
        <fullName evidence="2">Hemerythrin domain-containing protein</fullName>
    </submittedName>
</protein>
<accession>A0ABS0XCE9</accession>
<dbReference type="RefSeq" id="WP_190116398.1">
    <property type="nucleotide sequence ID" value="NZ_BMVR01000005.1"/>
</dbReference>
<keyword evidence="3" id="KW-1185">Reference proteome</keyword>
<evidence type="ECO:0000313" key="2">
    <source>
        <dbReference type="EMBL" id="MBJ3810834.1"/>
    </source>
</evidence>
<dbReference type="Pfam" id="PF01814">
    <property type="entry name" value="Hemerythrin"/>
    <property type="match status" value="1"/>
</dbReference>
<evidence type="ECO:0000313" key="3">
    <source>
        <dbReference type="Proteomes" id="UP000634780"/>
    </source>
</evidence>